<feature type="domain" description="NodB homology" evidence="4">
    <location>
        <begin position="43"/>
        <end position="152"/>
    </location>
</feature>
<dbReference type="SUPFAM" id="SSF88713">
    <property type="entry name" value="Glycoside hydrolase/deacetylase"/>
    <property type="match status" value="1"/>
</dbReference>
<dbReference type="EMBL" id="CP116590">
    <property type="protein sequence ID" value="WCG38423.1"/>
    <property type="molecule type" value="Genomic_DNA"/>
</dbReference>
<evidence type="ECO:0000256" key="1">
    <source>
        <dbReference type="ARBA" id="ARBA00004613"/>
    </source>
</evidence>
<gene>
    <name evidence="5" type="ORF">PML80_03625</name>
</gene>
<dbReference type="InterPro" id="IPR051398">
    <property type="entry name" value="Polysacch_Deacetylase"/>
</dbReference>
<feature type="transmembrane region" description="Helical" evidence="3">
    <location>
        <begin position="7"/>
        <end position="27"/>
    </location>
</feature>
<sequence>MKRLLKWTLGIFIGVLFAITITTLYIAKPGSEETKVLTTNGLDDGMVTFIFDDGHKTFYDNAYPLFEEKGYDAAIAVDTLGQTLKRGDRMSWHNISEMEESGWEVMSHSVTHQRYDESSRIRVALELFLSKVQLEVLGYEVNQYVAPMSTYPLDEHKDLLNRFYDASYTTYKNPKELPIEELVLDEFDTNEMYRVNMEGKSPEELINYVDFADKNDVWIVFYEHQIGGEDNYTKTETLSELLNYIDDIEIDVKTGSDAIEKISMITNN</sequence>
<proteinExistence type="predicted"/>
<dbReference type="Pfam" id="PF01522">
    <property type="entry name" value="Polysacc_deac_1"/>
    <property type="match status" value="1"/>
</dbReference>
<evidence type="ECO:0000313" key="6">
    <source>
        <dbReference type="Proteomes" id="UP001179483"/>
    </source>
</evidence>
<organism evidence="5 6">
    <name type="scientific">Aerococcus urinaeequi</name>
    <dbReference type="NCBI Taxonomy" id="51665"/>
    <lineage>
        <taxon>Bacteria</taxon>
        <taxon>Bacillati</taxon>
        <taxon>Bacillota</taxon>
        <taxon>Bacilli</taxon>
        <taxon>Lactobacillales</taxon>
        <taxon>Aerococcaceae</taxon>
        <taxon>Aerococcus</taxon>
    </lineage>
</organism>
<protein>
    <submittedName>
        <fullName evidence="5">Polysaccharide deacetylase family protein</fullName>
    </submittedName>
</protein>
<dbReference type="GO" id="GO:0005975">
    <property type="term" value="P:carbohydrate metabolic process"/>
    <property type="evidence" value="ECO:0007669"/>
    <property type="project" value="InterPro"/>
</dbReference>
<evidence type="ECO:0000313" key="5">
    <source>
        <dbReference type="EMBL" id="WCG38423.1"/>
    </source>
</evidence>
<dbReference type="GO" id="GO:0005576">
    <property type="term" value="C:extracellular region"/>
    <property type="evidence" value="ECO:0007669"/>
    <property type="project" value="UniProtKB-SubCell"/>
</dbReference>
<evidence type="ECO:0000259" key="4">
    <source>
        <dbReference type="Pfam" id="PF01522"/>
    </source>
</evidence>
<reference evidence="5" key="1">
    <citation type="submission" date="2023-01" db="EMBL/GenBank/DDBJ databases">
        <title>Oxazolidinone resistance genes in florfenicol resistant enterococci from beef cattle and veal calves at slaughter.</title>
        <authorList>
            <person name="Biggel M."/>
        </authorList>
    </citation>
    <scope>NUCLEOTIDE SEQUENCE</scope>
    <source>
        <strain evidence="5">K79-1</strain>
    </source>
</reference>
<dbReference type="PANTHER" id="PTHR34216">
    <property type="match status" value="1"/>
</dbReference>
<evidence type="ECO:0000256" key="3">
    <source>
        <dbReference type="SAM" id="Phobius"/>
    </source>
</evidence>
<keyword evidence="3" id="KW-0472">Membrane</keyword>
<dbReference type="PANTHER" id="PTHR34216:SF3">
    <property type="entry name" value="POLY-BETA-1,6-N-ACETYL-D-GLUCOSAMINE N-DEACETYLASE"/>
    <property type="match status" value="1"/>
</dbReference>
<comment type="subcellular location">
    <subcellularLocation>
        <location evidence="1">Secreted</location>
    </subcellularLocation>
</comment>
<dbReference type="RefSeq" id="WP_271736450.1">
    <property type="nucleotide sequence ID" value="NZ_CP116590.1"/>
</dbReference>
<keyword evidence="3" id="KW-0812">Transmembrane</keyword>
<dbReference type="Gene3D" id="3.20.20.370">
    <property type="entry name" value="Glycoside hydrolase/deacetylase"/>
    <property type="match status" value="1"/>
</dbReference>
<dbReference type="InterPro" id="IPR002509">
    <property type="entry name" value="NODB_dom"/>
</dbReference>
<keyword evidence="2" id="KW-0732">Signal</keyword>
<dbReference type="AlphaFoldDB" id="A0AAE9XJF0"/>
<dbReference type="InterPro" id="IPR011330">
    <property type="entry name" value="Glyco_hydro/deAcase_b/a-brl"/>
</dbReference>
<dbReference type="GO" id="GO:0016810">
    <property type="term" value="F:hydrolase activity, acting on carbon-nitrogen (but not peptide) bonds"/>
    <property type="evidence" value="ECO:0007669"/>
    <property type="project" value="InterPro"/>
</dbReference>
<keyword evidence="3" id="KW-1133">Transmembrane helix</keyword>
<accession>A0AAE9XJF0</accession>
<name>A0AAE9XJF0_9LACT</name>
<evidence type="ECO:0000256" key="2">
    <source>
        <dbReference type="ARBA" id="ARBA00022729"/>
    </source>
</evidence>
<dbReference type="Proteomes" id="UP001179483">
    <property type="component" value="Chromosome"/>
</dbReference>